<accession>A0A1T5JSY1</accession>
<proteinExistence type="inferred from homology"/>
<dbReference type="PANTHER" id="PTHR30157">
    <property type="entry name" value="FERRIC REDUCTASE, NADPH-DEPENDENT"/>
    <property type="match status" value="1"/>
</dbReference>
<comment type="similarity">
    <text evidence="1">Belongs to the SIP oxidoreductase family.</text>
</comment>
<dbReference type="Pfam" id="PF08021">
    <property type="entry name" value="FAD_binding_9"/>
    <property type="match status" value="1"/>
</dbReference>
<keyword evidence="4" id="KW-1185">Reference proteome</keyword>
<dbReference type="InterPro" id="IPR039374">
    <property type="entry name" value="SIP_fam"/>
</dbReference>
<dbReference type="CDD" id="cd06193">
    <property type="entry name" value="siderophore_interacting"/>
    <property type="match status" value="1"/>
</dbReference>
<dbReference type="SUPFAM" id="SSF63380">
    <property type="entry name" value="Riboflavin synthase domain-like"/>
    <property type="match status" value="1"/>
</dbReference>
<dbReference type="GO" id="GO:0016491">
    <property type="term" value="F:oxidoreductase activity"/>
    <property type="evidence" value="ECO:0007669"/>
    <property type="project" value="InterPro"/>
</dbReference>
<dbReference type="STRING" id="688867.SAMN05660236_1453"/>
<evidence type="ECO:0000313" key="4">
    <source>
        <dbReference type="Proteomes" id="UP000190961"/>
    </source>
</evidence>
<dbReference type="InterPro" id="IPR039261">
    <property type="entry name" value="FNR_nucleotide-bd"/>
</dbReference>
<dbReference type="OrthoDB" id="9814826at2"/>
<feature type="domain" description="FAD-binding FR-type" evidence="2">
    <location>
        <begin position="15"/>
        <end position="113"/>
    </location>
</feature>
<dbReference type="Pfam" id="PF04954">
    <property type="entry name" value="SIP"/>
    <property type="match status" value="1"/>
</dbReference>
<dbReference type="InterPro" id="IPR017938">
    <property type="entry name" value="Riboflavin_synthase-like_b-brl"/>
</dbReference>
<reference evidence="3 4" key="1">
    <citation type="submission" date="2017-02" db="EMBL/GenBank/DDBJ databases">
        <authorList>
            <person name="Peterson S.W."/>
        </authorList>
    </citation>
    <scope>NUCLEOTIDE SEQUENCE [LARGE SCALE GENOMIC DNA]</scope>
    <source>
        <strain evidence="3 4">DSM 25262</strain>
    </source>
</reference>
<dbReference type="EMBL" id="FUZU01000001">
    <property type="protein sequence ID" value="SKC54493.1"/>
    <property type="molecule type" value="Genomic_DNA"/>
</dbReference>
<dbReference type="Proteomes" id="UP000190961">
    <property type="component" value="Unassembled WGS sequence"/>
</dbReference>
<dbReference type="AlphaFoldDB" id="A0A1T5JSY1"/>
<dbReference type="RefSeq" id="WP_159453623.1">
    <property type="nucleotide sequence ID" value="NZ_FUZU01000001.1"/>
</dbReference>
<dbReference type="PANTHER" id="PTHR30157:SF0">
    <property type="entry name" value="NADPH-DEPENDENT FERRIC-CHELATE REDUCTASE"/>
    <property type="match status" value="1"/>
</dbReference>
<dbReference type="PROSITE" id="PS51384">
    <property type="entry name" value="FAD_FR"/>
    <property type="match status" value="1"/>
</dbReference>
<dbReference type="InterPro" id="IPR017927">
    <property type="entry name" value="FAD-bd_FR_type"/>
</dbReference>
<sequence length="239" mass="27338">MPKWIGNAVETVFKRFIHDVIVTEVDYIHPNLKKITFHGDFTDVSFRLTQAVAFRVDDVHYRNYTPAFFDGDQGLCTIYFYLHGNGPGSRFASRLQIGDKLKMIGPRGKSLYEPESKYHFFYGDETSIGVFNSLREIIHTRQQEYLGLLAFNEELPALPDKLDLMLDVVSTDSAEPYDNSVLYLDGLQGKLWDVWRKGTFYLTGNANAIKKVRKVLLTKGVAPDKIRAQAYWVEGKQGL</sequence>
<name>A0A1T5JSY1_9BACT</name>
<evidence type="ECO:0000313" key="3">
    <source>
        <dbReference type="EMBL" id="SKC54493.1"/>
    </source>
</evidence>
<evidence type="ECO:0000259" key="2">
    <source>
        <dbReference type="PROSITE" id="PS51384"/>
    </source>
</evidence>
<dbReference type="Gene3D" id="2.40.30.10">
    <property type="entry name" value="Translation factors"/>
    <property type="match status" value="1"/>
</dbReference>
<dbReference type="InterPro" id="IPR007037">
    <property type="entry name" value="SIP_rossman_dom"/>
</dbReference>
<dbReference type="Gene3D" id="3.40.50.80">
    <property type="entry name" value="Nucleotide-binding domain of ferredoxin-NADP reductase (FNR) module"/>
    <property type="match status" value="1"/>
</dbReference>
<gene>
    <name evidence="3" type="ORF">SAMN05660236_1453</name>
</gene>
<protein>
    <submittedName>
        <fullName evidence="3">NADPH-dependent ferric siderophore reductase, contains FAD-binding and SIP domains</fullName>
    </submittedName>
</protein>
<dbReference type="InterPro" id="IPR013113">
    <property type="entry name" value="SIP_FAD-bd"/>
</dbReference>
<evidence type="ECO:0000256" key="1">
    <source>
        <dbReference type="ARBA" id="ARBA00035644"/>
    </source>
</evidence>
<organism evidence="3 4">
    <name type="scientific">Ohtaekwangia koreensis</name>
    <dbReference type="NCBI Taxonomy" id="688867"/>
    <lineage>
        <taxon>Bacteria</taxon>
        <taxon>Pseudomonadati</taxon>
        <taxon>Bacteroidota</taxon>
        <taxon>Cytophagia</taxon>
        <taxon>Cytophagales</taxon>
        <taxon>Fulvivirgaceae</taxon>
        <taxon>Ohtaekwangia</taxon>
    </lineage>
</organism>